<evidence type="ECO:0000313" key="2">
    <source>
        <dbReference type="Proteomes" id="UP000324222"/>
    </source>
</evidence>
<sequence length="63" mass="7224">MSRHVKREAGNQEERCIFEPVQYTPCKPSSRVLSQGLLRGRVSRGTYQRLTPLSYQRCVLGLS</sequence>
<proteinExistence type="predicted"/>
<evidence type="ECO:0000313" key="1">
    <source>
        <dbReference type="EMBL" id="MPC67165.1"/>
    </source>
</evidence>
<name>A0A5B7HC57_PORTR</name>
<protein>
    <submittedName>
        <fullName evidence="1">Uncharacterized protein</fullName>
    </submittedName>
</protein>
<dbReference type="EMBL" id="VSRR010025831">
    <property type="protein sequence ID" value="MPC67165.1"/>
    <property type="molecule type" value="Genomic_DNA"/>
</dbReference>
<keyword evidence="2" id="KW-1185">Reference proteome</keyword>
<organism evidence="1 2">
    <name type="scientific">Portunus trituberculatus</name>
    <name type="common">Swimming crab</name>
    <name type="synonym">Neptunus trituberculatus</name>
    <dbReference type="NCBI Taxonomy" id="210409"/>
    <lineage>
        <taxon>Eukaryota</taxon>
        <taxon>Metazoa</taxon>
        <taxon>Ecdysozoa</taxon>
        <taxon>Arthropoda</taxon>
        <taxon>Crustacea</taxon>
        <taxon>Multicrustacea</taxon>
        <taxon>Malacostraca</taxon>
        <taxon>Eumalacostraca</taxon>
        <taxon>Eucarida</taxon>
        <taxon>Decapoda</taxon>
        <taxon>Pleocyemata</taxon>
        <taxon>Brachyura</taxon>
        <taxon>Eubrachyura</taxon>
        <taxon>Portunoidea</taxon>
        <taxon>Portunidae</taxon>
        <taxon>Portuninae</taxon>
        <taxon>Portunus</taxon>
    </lineage>
</organism>
<dbReference type="Proteomes" id="UP000324222">
    <property type="component" value="Unassembled WGS sequence"/>
</dbReference>
<reference evidence="1 2" key="1">
    <citation type="submission" date="2019-05" db="EMBL/GenBank/DDBJ databases">
        <title>Another draft genome of Portunus trituberculatus and its Hox gene families provides insights of decapod evolution.</title>
        <authorList>
            <person name="Jeong J.-H."/>
            <person name="Song I."/>
            <person name="Kim S."/>
            <person name="Choi T."/>
            <person name="Kim D."/>
            <person name="Ryu S."/>
            <person name="Kim W."/>
        </authorList>
    </citation>
    <scope>NUCLEOTIDE SEQUENCE [LARGE SCALE GENOMIC DNA]</scope>
    <source>
        <tissue evidence="1">Muscle</tissue>
    </source>
</reference>
<gene>
    <name evidence="1" type="ORF">E2C01_061331</name>
</gene>
<accession>A0A5B7HC57</accession>
<dbReference type="AlphaFoldDB" id="A0A5B7HC57"/>
<comment type="caution">
    <text evidence="1">The sequence shown here is derived from an EMBL/GenBank/DDBJ whole genome shotgun (WGS) entry which is preliminary data.</text>
</comment>